<dbReference type="SUPFAM" id="SSF56672">
    <property type="entry name" value="DNA/RNA polymerases"/>
    <property type="match status" value="1"/>
</dbReference>
<dbReference type="AlphaFoldDB" id="A0A6L2KC73"/>
<sequence length="400" mass="45376">MRLENKKTVHADAEAEVKTMTFTRDHDDHPDDDAPHERREMRKRKRHLDEIAQTCTSSRVRSPEETDSAINDLTSKFASMFTVLEEIRPTIVGGGNHPNHEGNESGNHRSHANFEGFYDNHGLNQSPKQVWRRDDIISSDEEEGEETMDYYRVKAEIPNFVGNLNIEAMLDWLYEVDKFFDIMEVPEEEQVKVVAYKLRGGAGAWWQQSGNNGLIIDDTFQEEDELEYAEPLDGEAQQVTYVVQRTLCSPKSGWIKKGSALKVTEICKVPPAIGNHYNELVTCDVVDMEECVVSPKKKLESKTLVTLVASPKEFQAERKETGVSYALVIVVDDTLDTLPPLRNIQHQIDLILGASLPNLPHYRMSHKESDVLREKIKELLKKGHNQESISPCAVPALLTP</sequence>
<dbReference type="EMBL" id="BKCJ010002017">
    <property type="protein sequence ID" value="GEU45665.1"/>
    <property type="molecule type" value="Genomic_DNA"/>
</dbReference>
<reference evidence="2" key="1">
    <citation type="journal article" date="2019" name="Sci. Rep.">
        <title>Draft genome of Tanacetum cinerariifolium, the natural source of mosquito coil.</title>
        <authorList>
            <person name="Yamashiro T."/>
            <person name="Shiraishi A."/>
            <person name="Satake H."/>
            <person name="Nakayama K."/>
        </authorList>
    </citation>
    <scope>NUCLEOTIDE SEQUENCE</scope>
</reference>
<gene>
    <name evidence="2" type="ORF">Tci_017643</name>
</gene>
<accession>A0A6L2KC73</accession>
<feature type="region of interest" description="Disordered" evidence="1">
    <location>
        <begin position="1"/>
        <end position="48"/>
    </location>
</feature>
<dbReference type="Gene3D" id="3.10.10.10">
    <property type="entry name" value="HIV Type 1 Reverse Transcriptase, subunit A, domain 1"/>
    <property type="match status" value="1"/>
</dbReference>
<proteinExistence type="predicted"/>
<feature type="compositionally biased region" description="Basic and acidic residues" evidence="1">
    <location>
        <begin position="1"/>
        <end position="40"/>
    </location>
</feature>
<dbReference type="PANTHER" id="PTHR35046:SF18">
    <property type="entry name" value="RNA-DIRECTED DNA POLYMERASE"/>
    <property type="match status" value="1"/>
</dbReference>
<keyword evidence="2" id="KW-0808">Transferase</keyword>
<protein>
    <submittedName>
        <fullName evidence="2">Putative nucleotidyltransferase, ribonuclease H</fullName>
    </submittedName>
</protein>
<dbReference type="PANTHER" id="PTHR35046">
    <property type="entry name" value="ZINC KNUCKLE (CCHC-TYPE) FAMILY PROTEIN"/>
    <property type="match status" value="1"/>
</dbReference>
<comment type="caution">
    <text evidence="2">The sequence shown here is derived from an EMBL/GenBank/DDBJ whole genome shotgun (WGS) entry which is preliminary data.</text>
</comment>
<organism evidence="2">
    <name type="scientific">Tanacetum cinerariifolium</name>
    <name type="common">Dalmatian daisy</name>
    <name type="synonym">Chrysanthemum cinerariifolium</name>
    <dbReference type="NCBI Taxonomy" id="118510"/>
    <lineage>
        <taxon>Eukaryota</taxon>
        <taxon>Viridiplantae</taxon>
        <taxon>Streptophyta</taxon>
        <taxon>Embryophyta</taxon>
        <taxon>Tracheophyta</taxon>
        <taxon>Spermatophyta</taxon>
        <taxon>Magnoliopsida</taxon>
        <taxon>eudicotyledons</taxon>
        <taxon>Gunneridae</taxon>
        <taxon>Pentapetalae</taxon>
        <taxon>asterids</taxon>
        <taxon>campanulids</taxon>
        <taxon>Asterales</taxon>
        <taxon>Asteraceae</taxon>
        <taxon>Asteroideae</taxon>
        <taxon>Anthemideae</taxon>
        <taxon>Anthemidinae</taxon>
        <taxon>Tanacetum</taxon>
    </lineage>
</organism>
<evidence type="ECO:0000256" key="1">
    <source>
        <dbReference type="SAM" id="MobiDB-lite"/>
    </source>
</evidence>
<evidence type="ECO:0000313" key="2">
    <source>
        <dbReference type="EMBL" id="GEU45665.1"/>
    </source>
</evidence>
<dbReference type="GO" id="GO:0016740">
    <property type="term" value="F:transferase activity"/>
    <property type="evidence" value="ECO:0007669"/>
    <property type="project" value="UniProtKB-KW"/>
</dbReference>
<dbReference type="InterPro" id="IPR043502">
    <property type="entry name" value="DNA/RNA_pol_sf"/>
</dbReference>
<name>A0A6L2KC73_TANCI</name>